<keyword evidence="3" id="KW-1185">Reference proteome</keyword>
<sequence length="471" mass="47004">MGKQTAEERSLGRFLRNRAKELGTLLPPSADAPQPDTAMLWAFLSQQLAAGITNDATVIRRRPMAEPDPGGSAQGPGAGRVPAVMSKGAAARRGVVIAQPAPLPEPRDGGGGQVHVFWDVESAHPGDRDPRLVAAEVVRLARRLGQPAGCYAYATRAAWAWVPSHFVERYAHAAAADGGGGAGAGGDGGEGVDRERAAARGDGGPAAVATAAGGRLTCPLCGKRVSRSRLEGHIARLHADTDRTAAELVAMAEATAEAAAAAGADGGVRSGKGSTVAAAGTGGGAAGKGARGSGPGAKGRGSGGGEALSRTNTGKTGLGAVAAYYSSSGELFRPPAGHQLGLKYAVQREGFDPRVAQNADEASDRALNGGIDRLLAALRAAGARRGGGGGTSAGGREGECTLVIVSGSQRHGAALASCRRLGVRTVLVSPGGLDAAALAFARPGAGLAGAQAAEPDVVLDWELLATGTYQL</sequence>
<reference evidence="3" key="1">
    <citation type="journal article" date="2016" name="Nat. Commun.">
        <title>The Gonium pectorale genome demonstrates co-option of cell cycle regulation during the evolution of multicellularity.</title>
        <authorList>
            <person name="Hanschen E.R."/>
            <person name="Marriage T.N."/>
            <person name="Ferris P.J."/>
            <person name="Hamaji T."/>
            <person name="Toyoda A."/>
            <person name="Fujiyama A."/>
            <person name="Neme R."/>
            <person name="Noguchi H."/>
            <person name="Minakuchi Y."/>
            <person name="Suzuki M."/>
            <person name="Kawai-Toyooka H."/>
            <person name="Smith D.R."/>
            <person name="Sparks H."/>
            <person name="Anderson J."/>
            <person name="Bakaric R."/>
            <person name="Luria V."/>
            <person name="Karger A."/>
            <person name="Kirschner M.W."/>
            <person name="Durand P.M."/>
            <person name="Michod R.E."/>
            <person name="Nozaki H."/>
            <person name="Olson B.J."/>
        </authorList>
    </citation>
    <scope>NUCLEOTIDE SEQUENCE [LARGE SCALE GENOMIC DNA]</scope>
    <source>
        <strain evidence="3">NIES-2863</strain>
    </source>
</reference>
<dbReference type="AlphaFoldDB" id="A0A150GSB4"/>
<evidence type="ECO:0008006" key="4">
    <source>
        <dbReference type="Google" id="ProtNLM"/>
    </source>
</evidence>
<evidence type="ECO:0000256" key="1">
    <source>
        <dbReference type="SAM" id="MobiDB-lite"/>
    </source>
</evidence>
<comment type="caution">
    <text evidence="2">The sequence shown here is derived from an EMBL/GenBank/DDBJ whole genome shotgun (WGS) entry which is preliminary data.</text>
</comment>
<gene>
    <name evidence="2" type="ORF">GPECTOR_8g138</name>
</gene>
<dbReference type="Proteomes" id="UP000075714">
    <property type="component" value="Unassembled WGS sequence"/>
</dbReference>
<feature type="region of interest" description="Disordered" evidence="1">
    <location>
        <begin position="177"/>
        <end position="208"/>
    </location>
</feature>
<dbReference type="PANTHER" id="PTHR35744">
    <property type="entry name" value="C2H2-TYPE DOMAIN-CONTAINING PROTEIN"/>
    <property type="match status" value="1"/>
</dbReference>
<dbReference type="OrthoDB" id="551397at2759"/>
<feature type="compositionally biased region" description="Gly residues" evidence="1">
    <location>
        <begin position="177"/>
        <end position="189"/>
    </location>
</feature>
<dbReference type="EMBL" id="LSYV01000009">
    <property type="protein sequence ID" value="KXZ52746.1"/>
    <property type="molecule type" value="Genomic_DNA"/>
</dbReference>
<evidence type="ECO:0000313" key="3">
    <source>
        <dbReference type="Proteomes" id="UP000075714"/>
    </source>
</evidence>
<protein>
    <recommendedName>
        <fullName evidence="4">C2H2-type domain-containing protein</fullName>
    </recommendedName>
</protein>
<dbReference type="PANTHER" id="PTHR35744:SF4">
    <property type="entry name" value="OS04G0464600 PROTEIN"/>
    <property type="match status" value="1"/>
</dbReference>
<accession>A0A150GSB4</accession>
<feature type="region of interest" description="Disordered" evidence="1">
    <location>
        <begin position="262"/>
        <end position="312"/>
    </location>
</feature>
<evidence type="ECO:0000313" key="2">
    <source>
        <dbReference type="EMBL" id="KXZ52746.1"/>
    </source>
</evidence>
<name>A0A150GSB4_GONPE</name>
<feature type="compositionally biased region" description="Gly residues" evidence="1">
    <location>
        <begin position="280"/>
        <end position="306"/>
    </location>
</feature>
<organism evidence="2 3">
    <name type="scientific">Gonium pectorale</name>
    <name type="common">Green alga</name>
    <dbReference type="NCBI Taxonomy" id="33097"/>
    <lineage>
        <taxon>Eukaryota</taxon>
        <taxon>Viridiplantae</taxon>
        <taxon>Chlorophyta</taxon>
        <taxon>core chlorophytes</taxon>
        <taxon>Chlorophyceae</taxon>
        <taxon>CS clade</taxon>
        <taxon>Chlamydomonadales</taxon>
        <taxon>Volvocaceae</taxon>
        <taxon>Gonium</taxon>
    </lineage>
</organism>
<proteinExistence type="predicted"/>